<dbReference type="NCBIfam" id="TIGR01025">
    <property type="entry name" value="uS19_arch"/>
    <property type="match status" value="1"/>
</dbReference>
<dbReference type="GO" id="GO:0003735">
    <property type="term" value="F:structural constituent of ribosome"/>
    <property type="evidence" value="ECO:0007669"/>
    <property type="project" value="InterPro"/>
</dbReference>
<evidence type="ECO:0000313" key="6">
    <source>
        <dbReference type="EMBL" id="CAD8727374.1"/>
    </source>
</evidence>
<gene>
    <name evidence="6" type="ORF">OMED0936_LOCUS282</name>
</gene>
<dbReference type="InterPro" id="IPR002222">
    <property type="entry name" value="Ribosomal_uS19"/>
</dbReference>
<dbReference type="GO" id="GO:0003723">
    <property type="term" value="F:RNA binding"/>
    <property type="evidence" value="ECO:0007669"/>
    <property type="project" value="InterPro"/>
</dbReference>
<dbReference type="Pfam" id="PF00203">
    <property type="entry name" value="Ribosomal_S19"/>
    <property type="match status" value="1"/>
</dbReference>
<evidence type="ECO:0008006" key="7">
    <source>
        <dbReference type="Google" id="ProtNLM"/>
    </source>
</evidence>
<protein>
    <recommendedName>
        <fullName evidence="7">40S ribosomal protein S15</fullName>
    </recommendedName>
</protein>
<sequence length="170" mass="19243">MGGFDARVGILMVCLRFFSRAQSEEEALVGVPRKKNPYKKFSYRGVDLEGLLEMKNDKLVTLFNARIRRRFKRDGLTRKHKNLIKKLRKSKAAVEGMEKPETVRTHLRNMPIIPEMVGSVVGVYNGKVFNTVEVKPEMIGSYLGEYAITYRPVSHGRAGLAAGSKFIPLK</sequence>
<dbReference type="PIRSF" id="PIRSF002144">
    <property type="entry name" value="Ribosomal_S19"/>
    <property type="match status" value="1"/>
</dbReference>
<evidence type="ECO:0000256" key="4">
    <source>
        <dbReference type="RuleBase" id="RU003485"/>
    </source>
</evidence>
<dbReference type="HAMAP" id="MF_00531">
    <property type="entry name" value="Ribosomal_uS19"/>
    <property type="match status" value="1"/>
</dbReference>
<dbReference type="InterPro" id="IPR005713">
    <property type="entry name" value="Ribosomal_uS19_euk/arc"/>
</dbReference>
<comment type="similarity">
    <text evidence="1 4">Belongs to the universal ribosomal protein uS19 family.</text>
</comment>
<dbReference type="Gene3D" id="3.30.860.10">
    <property type="entry name" value="30s Ribosomal Protein S19, Chain A"/>
    <property type="match status" value="1"/>
</dbReference>
<dbReference type="SUPFAM" id="SSF54570">
    <property type="entry name" value="Ribosomal protein S19"/>
    <property type="match status" value="1"/>
</dbReference>
<evidence type="ECO:0000256" key="5">
    <source>
        <dbReference type="SAM" id="SignalP"/>
    </source>
</evidence>
<reference evidence="6" key="1">
    <citation type="submission" date="2021-01" db="EMBL/GenBank/DDBJ databases">
        <authorList>
            <person name="Corre E."/>
            <person name="Pelletier E."/>
            <person name="Niang G."/>
            <person name="Scheremetjew M."/>
            <person name="Finn R."/>
            <person name="Kale V."/>
            <person name="Holt S."/>
            <person name="Cochrane G."/>
            <person name="Meng A."/>
            <person name="Brown T."/>
            <person name="Cohen L."/>
        </authorList>
    </citation>
    <scope>NUCLEOTIDE SEQUENCE</scope>
    <source>
        <strain evidence="6">Clade-D-RCC2573</strain>
    </source>
</reference>
<dbReference type="GO" id="GO:0000028">
    <property type="term" value="P:ribosomal small subunit assembly"/>
    <property type="evidence" value="ECO:0007669"/>
    <property type="project" value="TreeGrafter"/>
</dbReference>
<feature type="chain" id="PRO_5030159873" description="40S ribosomal protein S15" evidence="5">
    <location>
        <begin position="24"/>
        <end position="170"/>
    </location>
</feature>
<dbReference type="PROSITE" id="PS00323">
    <property type="entry name" value="RIBOSOMAL_S19"/>
    <property type="match status" value="1"/>
</dbReference>
<keyword evidence="3 4" id="KW-0687">Ribonucleoprotein</keyword>
<dbReference type="FunFam" id="3.30.860.10:FF:000002">
    <property type="entry name" value="40S ribosomal protein S15"/>
    <property type="match status" value="1"/>
</dbReference>
<feature type="signal peptide" evidence="5">
    <location>
        <begin position="1"/>
        <end position="23"/>
    </location>
</feature>
<dbReference type="AlphaFoldDB" id="A0A6U0DCN5"/>
<dbReference type="PRINTS" id="PR00975">
    <property type="entry name" value="RIBOSOMALS19"/>
</dbReference>
<dbReference type="NCBIfam" id="NF003121">
    <property type="entry name" value="PRK04038.1"/>
    <property type="match status" value="1"/>
</dbReference>
<dbReference type="EMBL" id="HBFF01000361">
    <property type="protein sequence ID" value="CAD8727374.1"/>
    <property type="molecule type" value="Transcribed_RNA"/>
</dbReference>
<dbReference type="PANTHER" id="PTHR11880">
    <property type="entry name" value="RIBOSOMAL PROTEIN S19P FAMILY MEMBER"/>
    <property type="match status" value="1"/>
</dbReference>
<accession>A0A6U0DCN5</accession>
<organism evidence="6">
    <name type="scientific">Ostreococcus mediterraneus</name>
    <dbReference type="NCBI Taxonomy" id="1486918"/>
    <lineage>
        <taxon>Eukaryota</taxon>
        <taxon>Viridiplantae</taxon>
        <taxon>Chlorophyta</taxon>
        <taxon>Mamiellophyceae</taxon>
        <taxon>Mamiellales</taxon>
        <taxon>Bathycoccaceae</taxon>
        <taxon>Ostreococcus</taxon>
    </lineage>
</organism>
<dbReference type="GO" id="GO:0006412">
    <property type="term" value="P:translation"/>
    <property type="evidence" value="ECO:0007669"/>
    <property type="project" value="InterPro"/>
</dbReference>
<dbReference type="PANTHER" id="PTHR11880:SF2">
    <property type="entry name" value="SMALL RIBOSOMAL SUBUNIT PROTEIN US19"/>
    <property type="match status" value="1"/>
</dbReference>
<evidence type="ECO:0000256" key="2">
    <source>
        <dbReference type="ARBA" id="ARBA00022980"/>
    </source>
</evidence>
<dbReference type="GO" id="GO:0022627">
    <property type="term" value="C:cytosolic small ribosomal subunit"/>
    <property type="evidence" value="ECO:0007669"/>
    <property type="project" value="TreeGrafter"/>
</dbReference>
<evidence type="ECO:0000256" key="3">
    <source>
        <dbReference type="ARBA" id="ARBA00023274"/>
    </source>
</evidence>
<dbReference type="InterPro" id="IPR020934">
    <property type="entry name" value="Ribosomal_uS19_CS"/>
</dbReference>
<proteinExistence type="inferred from homology"/>
<dbReference type="InterPro" id="IPR023575">
    <property type="entry name" value="Ribosomal_uS19_SF"/>
</dbReference>
<keyword evidence="5" id="KW-0732">Signal</keyword>
<evidence type="ECO:0000256" key="1">
    <source>
        <dbReference type="ARBA" id="ARBA00007345"/>
    </source>
</evidence>
<keyword evidence="2 4" id="KW-0689">Ribosomal protein</keyword>
<name>A0A6U0DCN5_9CHLO</name>